<dbReference type="Pfam" id="PF09000">
    <property type="entry name" value="Cytotoxic"/>
    <property type="match status" value="1"/>
</dbReference>
<dbReference type="Gene3D" id="2.180.10.10">
    <property type="entry name" value="RHS repeat-associated core"/>
    <property type="match status" value="1"/>
</dbReference>
<dbReference type="SUPFAM" id="SSF63840">
    <property type="entry name" value="Ribonuclease domain of colicin E3"/>
    <property type="match status" value="1"/>
</dbReference>
<dbReference type="RefSeq" id="WP_142706647.1">
    <property type="nucleotide sequence ID" value="NZ_VIRS01000016.1"/>
</dbReference>
<dbReference type="NCBIfam" id="TIGR03696">
    <property type="entry name" value="Rhs_assc_core"/>
    <property type="match status" value="1"/>
</dbReference>
<dbReference type="GO" id="GO:0003723">
    <property type="term" value="F:RNA binding"/>
    <property type="evidence" value="ECO:0007669"/>
    <property type="project" value="InterPro"/>
</dbReference>
<evidence type="ECO:0000313" key="3">
    <source>
        <dbReference type="EMBL" id="TQS42778.1"/>
    </source>
</evidence>
<dbReference type="PANTHER" id="PTHR32305:SF15">
    <property type="entry name" value="PROTEIN RHSA-RELATED"/>
    <property type="match status" value="1"/>
</dbReference>
<dbReference type="OrthoDB" id="5994822at2"/>
<dbReference type="Proteomes" id="UP000317982">
    <property type="component" value="Unassembled WGS sequence"/>
</dbReference>
<feature type="region of interest" description="Disordered" evidence="1">
    <location>
        <begin position="2005"/>
        <end position="2038"/>
    </location>
</feature>
<protein>
    <recommendedName>
        <fullName evidence="2">Colicin E3-like ribonuclease domain-containing protein</fullName>
    </recommendedName>
</protein>
<dbReference type="InParanoid" id="A0A545AN69"/>
<dbReference type="Gene3D" id="3.10.380.10">
    <property type="entry name" value="Colicin E3-like ribonuclease domain"/>
    <property type="match status" value="1"/>
</dbReference>
<dbReference type="InterPro" id="IPR036725">
    <property type="entry name" value="ColE3_ribonuclease_sf"/>
</dbReference>
<sequence>MPLRRRLHTALLLALVFALAVSLAQLPGMRRAKAAPVPAVKPAAPAATGPLTRPDPGAARLTARATGKRVEVLSRRTDTTQVFANPDGSLTMTANARPVRVKRADGSWDPIDTDLAAGSDGTVRPKATSVDLGFSGGGTGPLVTVGYGGTTLTIDPPKVLGELPTPTLSGDTATYPDVLPGVDLKVTADGQGYSEVLVVKTAEAAANPALQELSFPTSVPGGQVTTDQAGTLQVFGKNKDKPVLVGAAPRMWDSSAAATDSAGKPRLGGSSKGPRTSKRRKQLTTSVTAGKVTVRPDAALLTGAATQYPVFIDPGVTVNRFLWSLLESDDPNTPYYNSSLPAVVGTYNSGATKFRSLFGMDTKPLNGTHIISANFRIHETDSWSCTATPFQLWDTSAIYSTTTWANYTDDTAHWKNLLGTQTTALGGGSSCPAGDVSFPITAHIQTAANSGWSGTSLGIRAPVANESNSTYYKEFDNSPVLDVTYNTVPTQPRGLTITDCYVNCTDPRKISATKPQFRTIVKDGDAGQRVQTEYRVRQGTTVIASGLSNSGTNGSWVAWTPSTALTNGQSYTVSVRGYDGVDYSPWSADATFSIDTTPPVAATVSSTDYPAGAWSKRADQAGNFTLGNNSDFAGFAYGLDQNPPTTEIRATSGAATISLTPDVDGPHTLYVRPRDAAGNYGPLTSYAFNVGQAAITTPVKGQQVTGFTSVQAVAPSTVSGYTLQWRRADTDTWVNVPTADVTLAAGGAVTWPQARVSGAFPKLTWNVAKTFNDAEPGPDPLDGPVQARVLLPGTSGDSAPLKFTLSQAADGAASASVGPGSVNLVSGNLAINYSDVSVDSYGSDLTVGRTFNTRKATTTDPTAMFGPGWTSTASVLAADSTYTGLTVVGTVVQVGTSGGSSIGFTVKSGGGYLPELGYEDLTLAKPDANTYTLADLDGNVTTFTLPSGSTAWKPTAVTVPGSAQTTTTSWETATVASTTVTRPTRILAPVPNGVTCGAGIAGLVKGCRALSFTYATITTATATTPGDYTGRVTQIAFTGWDPDLSTPAMRTVVLAKYAYDSNGRLASVWDPRLDNGSAHLATTYTYDADGILATITPVAEQPWQLSYTTVPGDTGKGRLKQVTRSALTAGTAKTTVVYKVPVSGAGAPYDLSASQTTRWGQAEPPAQATAVFSPDQVPDGDPAAGTMPSSWTRAQISYLDPSGRTVNTTAPGNYTDATWYDATNNAVRILTATNRARALNASTTDTATDEAALAERYTTRNLFEAGGRRLKETFGPEHDTAIPDGSGGWITQRARTHTVNTYDEGAPSGNTYDLVTTQVTGARLADGSDADTRTTTTGYDWNLRQPTSVTTDPAGLNLTARTAYDATTGLVTSTTAPAGGTTTNTPRTTQTVYYSAGTNTTNSECGSHAEWANLPCRVQAGGSPSAGQPIPVTTTTYDLFNQPRVSTEKTPSGTLLRTTTTAYDSAARPLTTDVAASAGTALPTTKTVYEASTGRAIRTQSLSGTTVTAEIVRGYDGLGRLTSYIDADGTTATTTYDLLSRPVTTSDGKGTQTLSYDDGAERRGLLTQVVDSQAGTFTASYDADGRMIAEGLPNTLTITTAYDETGDAVTQSTSEPGCTPTNDCIDLDEQVTQTAHGQWATHSTDLSGQEYAYDRAGRLTKTRDYAEPVSGYAGCTTRSYGFDNATNRTSYTSYAPADGGDCQTATAATSKTWTYDTADRTTSTGYTYDALGRTSTVPSADTANSAGDLTVSYYTNDLVRALTQAGTTTTYALDVLPSRARSWGNGSTTNTNHYDSDSDAPSWTAAGSTYRRNIAGPDGALAAIYDSATGKTRIQITNLHGDILAIAASNLTTDPGILATFETDEYGNPRDSGDIGYVRYGYLGDHQRAADNPAGITLMGVRLYSPATGRFLQRDPLVGGSCNDYEYGCGDPVNQLDLDGRCICLPIQHALDRYITLQAKTLIYIYKGARWVYVNKRWIFIGAIAAFNPAAAAYWASKAGGKSSGGTGSSNSGRAPQMQPSQSPKWRGFRNFRGNRKYNGKDGRAREYYEWDYTHGDIEVYDYRGVHKGSMEPTTGKIYKPAVRGRRITL</sequence>
<reference evidence="3 4" key="1">
    <citation type="submission" date="2019-07" db="EMBL/GenBank/DDBJ databases">
        <title>Cryptosporangium phraense sp. nov., isolated from plant litter.</title>
        <authorList>
            <person name="Suriyachadkun C."/>
        </authorList>
    </citation>
    <scope>NUCLEOTIDE SEQUENCE [LARGE SCALE GENOMIC DNA]</scope>
    <source>
        <strain evidence="3 4">A-T 5661</strain>
    </source>
</reference>
<gene>
    <name evidence="3" type="ORF">FL583_22200</name>
</gene>
<dbReference type="InterPro" id="IPR022385">
    <property type="entry name" value="Rhs_assc_core"/>
</dbReference>
<feature type="domain" description="Colicin E3-like ribonuclease" evidence="2">
    <location>
        <begin position="2044"/>
        <end position="2088"/>
    </location>
</feature>
<dbReference type="InterPro" id="IPR031325">
    <property type="entry name" value="RHS_repeat"/>
</dbReference>
<dbReference type="NCBIfam" id="TIGR01643">
    <property type="entry name" value="YD_repeat_2x"/>
    <property type="match status" value="1"/>
</dbReference>
<dbReference type="GO" id="GO:0043022">
    <property type="term" value="F:ribosome binding"/>
    <property type="evidence" value="ECO:0007669"/>
    <property type="project" value="InterPro"/>
</dbReference>
<accession>A0A545AN69</accession>
<evidence type="ECO:0000256" key="1">
    <source>
        <dbReference type="SAM" id="MobiDB-lite"/>
    </source>
</evidence>
<dbReference type="InterPro" id="IPR009105">
    <property type="entry name" value="Colicin_E3_ribonuclease"/>
</dbReference>
<feature type="compositionally biased region" description="Basic residues" evidence="1">
    <location>
        <begin position="2027"/>
        <end position="2038"/>
    </location>
</feature>
<keyword evidence="4" id="KW-1185">Reference proteome</keyword>
<name>A0A545AN69_9ACTN</name>
<organism evidence="3 4">
    <name type="scientific">Cryptosporangium phraense</name>
    <dbReference type="NCBI Taxonomy" id="2593070"/>
    <lineage>
        <taxon>Bacteria</taxon>
        <taxon>Bacillati</taxon>
        <taxon>Actinomycetota</taxon>
        <taxon>Actinomycetes</taxon>
        <taxon>Cryptosporangiales</taxon>
        <taxon>Cryptosporangiaceae</taxon>
        <taxon>Cryptosporangium</taxon>
    </lineage>
</organism>
<dbReference type="InterPro" id="IPR006530">
    <property type="entry name" value="YD"/>
</dbReference>
<proteinExistence type="predicted"/>
<evidence type="ECO:0000313" key="4">
    <source>
        <dbReference type="Proteomes" id="UP000317982"/>
    </source>
</evidence>
<dbReference type="InterPro" id="IPR050708">
    <property type="entry name" value="T6SS_VgrG/RHS"/>
</dbReference>
<dbReference type="PANTHER" id="PTHR32305">
    <property type="match status" value="1"/>
</dbReference>
<comment type="caution">
    <text evidence="3">The sequence shown here is derived from an EMBL/GenBank/DDBJ whole genome shotgun (WGS) entry which is preliminary data.</text>
</comment>
<evidence type="ECO:0000259" key="2">
    <source>
        <dbReference type="Pfam" id="PF09000"/>
    </source>
</evidence>
<dbReference type="GO" id="GO:0016788">
    <property type="term" value="F:hydrolase activity, acting on ester bonds"/>
    <property type="evidence" value="ECO:0007669"/>
    <property type="project" value="InterPro"/>
</dbReference>
<dbReference type="EMBL" id="VIRS01000016">
    <property type="protein sequence ID" value="TQS42778.1"/>
    <property type="molecule type" value="Genomic_DNA"/>
</dbReference>
<feature type="region of interest" description="Disordered" evidence="1">
    <location>
        <begin position="255"/>
        <end position="288"/>
    </location>
</feature>
<dbReference type="Pfam" id="PF05593">
    <property type="entry name" value="RHS_repeat"/>
    <property type="match status" value="1"/>
</dbReference>